<evidence type="ECO:0000259" key="3">
    <source>
        <dbReference type="PROSITE" id="PS51109"/>
    </source>
</evidence>
<dbReference type="Proteomes" id="UP000316252">
    <property type="component" value="Unassembled WGS sequence"/>
</dbReference>
<gene>
    <name evidence="4" type="ORF">FJ657_03610</name>
</gene>
<protein>
    <recommendedName>
        <fullName evidence="3">G5 domain-containing protein</fullName>
    </recommendedName>
</protein>
<evidence type="ECO:0000313" key="4">
    <source>
        <dbReference type="EMBL" id="TPW78194.1"/>
    </source>
</evidence>
<dbReference type="PROSITE" id="PS51109">
    <property type="entry name" value="G5"/>
    <property type="match status" value="1"/>
</dbReference>
<organism evidence="4 5">
    <name type="scientific">Schumannella soli</name>
    <dbReference type="NCBI Taxonomy" id="2590779"/>
    <lineage>
        <taxon>Bacteria</taxon>
        <taxon>Bacillati</taxon>
        <taxon>Actinomycetota</taxon>
        <taxon>Actinomycetes</taxon>
        <taxon>Micrococcales</taxon>
        <taxon>Microbacteriaceae</taxon>
        <taxon>Schumannella</taxon>
    </lineage>
</organism>
<dbReference type="Pfam" id="PF07501">
    <property type="entry name" value="G5"/>
    <property type="match status" value="1"/>
</dbReference>
<feature type="compositionally biased region" description="Low complexity" evidence="2">
    <location>
        <begin position="17"/>
        <end position="29"/>
    </location>
</feature>
<dbReference type="InterPro" id="IPR011098">
    <property type="entry name" value="G5_dom"/>
</dbReference>
<dbReference type="EMBL" id="VHQG01000001">
    <property type="protein sequence ID" value="TPW78194.1"/>
    <property type="molecule type" value="Genomic_DNA"/>
</dbReference>
<evidence type="ECO:0000256" key="2">
    <source>
        <dbReference type="SAM" id="MobiDB-lite"/>
    </source>
</evidence>
<evidence type="ECO:0000256" key="1">
    <source>
        <dbReference type="ARBA" id="ARBA00022729"/>
    </source>
</evidence>
<feature type="region of interest" description="Disordered" evidence="2">
    <location>
        <begin position="1"/>
        <end position="33"/>
    </location>
</feature>
<name>A0A506XZ25_9MICO</name>
<comment type="caution">
    <text evidence="4">The sequence shown here is derived from an EMBL/GenBank/DDBJ whole genome shotgun (WGS) entry which is preliminary data.</text>
</comment>
<keyword evidence="5" id="KW-1185">Reference proteome</keyword>
<sequence>MANAAVESARHHPQSFAAPVASETPTATPTPDPVVRYETVTETAPVAFDRVTVDDATRAAGTTAVTTAGVDGELTRVYRVTYTDDVETARELQTETVSRAPVAEVTSRGTYVAPPAPRYVAPAPAAPAPPASSGGTVNPGGYCGNVGATGVAANGKTYTCGAKGPDANGKYHWNA</sequence>
<keyword evidence="1" id="KW-0732">Signal</keyword>
<dbReference type="OrthoDB" id="6048299at2"/>
<accession>A0A506XZ25</accession>
<dbReference type="SMART" id="SM01208">
    <property type="entry name" value="G5"/>
    <property type="match status" value="1"/>
</dbReference>
<dbReference type="AlphaFoldDB" id="A0A506XZ25"/>
<evidence type="ECO:0000313" key="5">
    <source>
        <dbReference type="Proteomes" id="UP000316252"/>
    </source>
</evidence>
<dbReference type="Gene3D" id="2.20.230.10">
    <property type="entry name" value="Resuscitation-promoting factor rpfb"/>
    <property type="match status" value="1"/>
</dbReference>
<feature type="domain" description="G5" evidence="3">
    <location>
        <begin position="32"/>
        <end position="112"/>
    </location>
</feature>
<proteinExistence type="predicted"/>
<reference evidence="4 5" key="1">
    <citation type="submission" date="2019-06" db="EMBL/GenBank/DDBJ databases">
        <authorList>
            <person name="Li F."/>
        </authorList>
    </citation>
    <scope>NUCLEOTIDE SEQUENCE [LARGE SCALE GENOMIC DNA]</scope>
    <source>
        <strain evidence="4 5">10F1D-1</strain>
    </source>
</reference>